<dbReference type="HOGENOM" id="CLU_000445_107_27_6"/>
<dbReference type="RefSeq" id="WP_011814500.1">
    <property type="nucleotide sequence ID" value="NC_008789.1"/>
</dbReference>
<evidence type="ECO:0000256" key="5">
    <source>
        <dbReference type="ARBA" id="ARBA00023224"/>
    </source>
</evidence>
<reference evidence="11 12" key="2">
    <citation type="journal article" date="2013" name="Stand. Genomic Sci.">
        <title>Complete genome sequence of Halorhodospira halophila SL1.</title>
        <authorList>
            <person name="Challacombe J.F."/>
            <person name="Majid S."/>
            <person name="Deole R."/>
            <person name="Brettin T.S."/>
            <person name="Bruce D."/>
            <person name="Delano S.F."/>
            <person name="Detter J.C."/>
            <person name="Gleasner C.D."/>
            <person name="Han C.S."/>
            <person name="Misra M."/>
            <person name="Reitenga K.G."/>
            <person name="Mikhailova N."/>
            <person name="Woyke T."/>
            <person name="Pitluck S."/>
            <person name="Nolan M."/>
            <person name="Land M.L."/>
            <person name="Saunders E."/>
            <person name="Tapia R."/>
            <person name="Lapidus A."/>
            <person name="Ivanova N."/>
            <person name="Hoff W.D."/>
        </authorList>
    </citation>
    <scope>NUCLEOTIDE SEQUENCE [LARGE SCALE GENOMIC DNA]</scope>
    <source>
        <strain evidence="12">DSM 244 / SL1</strain>
    </source>
</reference>
<dbReference type="PROSITE" id="PS50885">
    <property type="entry name" value="HAMP"/>
    <property type="match status" value="1"/>
</dbReference>
<keyword evidence="4" id="KW-0472">Membrane</keyword>
<evidence type="ECO:0000256" key="6">
    <source>
        <dbReference type="ARBA" id="ARBA00029447"/>
    </source>
</evidence>
<feature type="coiled-coil region" evidence="8">
    <location>
        <begin position="640"/>
        <end position="667"/>
    </location>
</feature>
<evidence type="ECO:0000256" key="7">
    <source>
        <dbReference type="PROSITE-ProRule" id="PRU00284"/>
    </source>
</evidence>
<dbReference type="STRING" id="349124.Hhal_1714"/>
<keyword evidence="12" id="KW-1185">Reference proteome</keyword>
<evidence type="ECO:0000259" key="9">
    <source>
        <dbReference type="PROSITE" id="PS50111"/>
    </source>
</evidence>
<evidence type="ECO:0000256" key="2">
    <source>
        <dbReference type="ARBA" id="ARBA00022692"/>
    </source>
</evidence>
<dbReference type="CDD" id="cd06225">
    <property type="entry name" value="HAMP"/>
    <property type="match status" value="1"/>
</dbReference>
<evidence type="ECO:0000256" key="4">
    <source>
        <dbReference type="ARBA" id="ARBA00023136"/>
    </source>
</evidence>
<dbReference type="eggNOG" id="COG0840">
    <property type="taxonomic scope" value="Bacteria"/>
</dbReference>
<keyword evidence="2" id="KW-0812">Transmembrane</keyword>
<gene>
    <name evidence="11" type="ordered locus">Hhal_1714</name>
</gene>
<dbReference type="Gene3D" id="1.10.287.950">
    <property type="entry name" value="Methyl-accepting chemotaxis protein"/>
    <property type="match status" value="1"/>
</dbReference>
<dbReference type="PANTHER" id="PTHR32089:SF119">
    <property type="entry name" value="METHYL-ACCEPTING CHEMOTAXIS PROTEIN CTPL"/>
    <property type="match status" value="1"/>
</dbReference>
<dbReference type="FunFam" id="1.10.287.950:FF:000001">
    <property type="entry name" value="Methyl-accepting chemotaxis sensory transducer"/>
    <property type="match status" value="1"/>
</dbReference>
<dbReference type="PANTHER" id="PTHR32089">
    <property type="entry name" value="METHYL-ACCEPTING CHEMOTAXIS PROTEIN MCPB"/>
    <property type="match status" value="1"/>
</dbReference>
<dbReference type="KEGG" id="hha:Hhal_1714"/>
<dbReference type="SMART" id="SM00283">
    <property type="entry name" value="MA"/>
    <property type="match status" value="1"/>
</dbReference>
<feature type="domain" description="Methyl-accepting transducer" evidence="9">
    <location>
        <begin position="394"/>
        <end position="630"/>
    </location>
</feature>
<evidence type="ECO:0000256" key="3">
    <source>
        <dbReference type="ARBA" id="ARBA00022989"/>
    </source>
</evidence>
<dbReference type="InterPro" id="IPR003660">
    <property type="entry name" value="HAMP_dom"/>
</dbReference>
<dbReference type="SUPFAM" id="SSF58104">
    <property type="entry name" value="Methyl-accepting chemotaxis protein (MCP) signaling domain"/>
    <property type="match status" value="1"/>
</dbReference>
<dbReference type="SMART" id="SM00304">
    <property type="entry name" value="HAMP"/>
    <property type="match status" value="1"/>
</dbReference>
<keyword evidence="5 7" id="KW-0807">Transducer</keyword>
<dbReference type="SMR" id="A1WXR6"/>
<evidence type="ECO:0000256" key="8">
    <source>
        <dbReference type="SAM" id="Coils"/>
    </source>
</evidence>
<dbReference type="GO" id="GO:0016020">
    <property type="term" value="C:membrane"/>
    <property type="evidence" value="ECO:0007669"/>
    <property type="project" value="UniProtKB-SubCell"/>
</dbReference>
<dbReference type="AlphaFoldDB" id="A1WXR6"/>
<dbReference type="InterPro" id="IPR004089">
    <property type="entry name" value="MCPsignal_dom"/>
</dbReference>
<evidence type="ECO:0000313" key="11">
    <source>
        <dbReference type="EMBL" id="ABM62478.1"/>
    </source>
</evidence>
<organism evidence="11 12">
    <name type="scientific">Halorhodospira halophila (strain DSM 244 / SL1)</name>
    <name type="common">Ectothiorhodospira halophila (strain DSM 244 / SL1)</name>
    <dbReference type="NCBI Taxonomy" id="349124"/>
    <lineage>
        <taxon>Bacteria</taxon>
        <taxon>Pseudomonadati</taxon>
        <taxon>Pseudomonadota</taxon>
        <taxon>Gammaproteobacteria</taxon>
        <taxon>Chromatiales</taxon>
        <taxon>Ectothiorhodospiraceae</taxon>
        <taxon>Halorhodospira</taxon>
    </lineage>
</organism>
<comment type="similarity">
    <text evidence="6">Belongs to the methyl-accepting chemotaxis (MCP) protein family.</text>
</comment>
<comment type="subcellular location">
    <subcellularLocation>
        <location evidence="1">Membrane</location>
        <topology evidence="1">Multi-pass membrane protein</topology>
    </subcellularLocation>
</comment>
<feature type="domain" description="HAMP" evidence="10">
    <location>
        <begin position="335"/>
        <end position="389"/>
    </location>
</feature>
<evidence type="ECO:0000256" key="1">
    <source>
        <dbReference type="ARBA" id="ARBA00004141"/>
    </source>
</evidence>
<protein>
    <submittedName>
        <fullName evidence="11">Methyl-accepting chemotaxis sensory transducer</fullName>
    </submittedName>
</protein>
<dbReference type="GO" id="GO:0007165">
    <property type="term" value="P:signal transduction"/>
    <property type="evidence" value="ECO:0007669"/>
    <property type="project" value="UniProtKB-KW"/>
</dbReference>
<proteinExistence type="inferred from homology"/>
<dbReference type="EMBL" id="CP000544">
    <property type="protein sequence ID" value="ABM62478.1"/>
    <property type="molecule type" value="Genomic_DNA"/>
</dbReference>
<evidence type="ECO:0000259" key="10">
    <source>
        <dbReference type="PROSITE" id="PS50885"/>
    </source>
</evidence>
<dbReference type="Pfam" id="PF00015">
    <property type="entry name" value="MCPsignal"/>
    <property type="match status" value="1"/>
</dbReference>
<sequence length="673" mass="72004">MRIRWKLGTGFGLVIGLAGALGAVAVWQLGTIDDHATELREEVLPELLAARQIEAYVQQSAERWQEYGLTHQPEAAERAAEAHDAAVAQIEQVRAGSHGRMAEFAERAEAAMGAYRDATDATEDAVGRLREERDGLMRSATIALEETQYLLDEQRERVEDAQAADFRAPAGQSAADVRTRRLQDLSRLNEIRVVTGDIHRAALQSLETRDPIRLQGALPGFGQVQVHFSILRANAADEQEQQILEEINDAIIEYQDYATGLAEAQEALAELRHVRAETSEQALGAVVDLANHTAENGERASEGVVGVVREAGATLGIGLFLVGLLAFGIAAWTTRSLTQPLGQLVHGLRDIAEGEGDLTRRVDERRADELGDVGYWFNRLMDRIHGMIVQLSGASRDVTDGVARIAASNAQIESGMTEQSDQTQQVSSAIEEMSSSIHDVSRQTSEAASAAVQAGETAADGRETVQGLVTRMQEVAASVERAGEAVTALGHSGEQIGEIISMIDGIAEQTNLLALNAAIEAARAGEQGRGFAVVADEVRSLSQRTVDATQQVSEALQQIQERTDTAVQGMQQSSGQVNDGLGQAEAAGAALQRIVEKAQSVAENVQSIATAAEQQSNVAAEIAQNVDAVNQVTQQTSGGVNQAAQTAQQLRREAEALQELVQQFKVTEGGPSS</sequence>
<dbReference type="PROSITE" id="PS50111">
    <property type="entry name" value="CHEMOTAXIS_TRANSDUC_2"/>
    <property type="match status" value="1"/>
</dbReference>
<dbReference type="Proteomes" id="UP000000647">
    <property type="component" value="Chromosome"/>
</dbReference>
<dbReference type="GO" id="GO:0006935">
    <property type="term" value="P:chemotaxis"/>
    <property type="evidence" value="ECO:0007669"/>
    <property type="project" value="UniProtKB-ARBA"/>
</dbReference>
<keyword evidence="8" id="KW-0175">Coiled coil</keyword>
<evidence type="ECO:0000313" key="12">
    <source>
        <dbReference type="Proteomes" id="UP000000647"/>
    </source>
</evidence>
<dbReference type="CDD" id="cd11386">
    <property type="entry name" value="MCP_signal"/>
    <property type="match status" value="1"/>
</dbReference>
<reference evidence="12" key="1">
    <citation type="submission" date="2006-12" db="EMBL/GenBank/DDBJ databases">
        <title>Complete sequence of Halorhodospira halophila SL1.</title>
        <authorList>
            <consortium name="US DOE Joint Genome Institute"/>
            <person name="Copeland A."/>
            <person name="Lucas S."/>
            <person name="Lapidus A."/>
            <person name="Barry K."/>
            <person name="Detter J.C."/>
            <person name="Glavina del Rio T."/>
            <person name="Hammon N."/>
            <person name="Israni S."/>
            <person name="Dalin E."/>
            <person name="Tice H."/>
            <person name="Pitluck S."/>
            <person name="Saunders E."/>
            <person name="Brettin T."/>
            <person name="Bruce D."/>
            <person name="Han C."/>
            <person name="Tapia R."/>
            <person name="Schmutz J."/>
            <person name="Larimer F."/>
            <person name="Land M."/>
            <person name="Hauser L."/>
            <person name="Kyrpides N."/>
            <person name="Mikhailova N."/>
            <person name="Hoff W."/>
            <person name="Richardson P."/>
        </authorList>
    </citation>
    <scope>NUCLEOTIDE SEQUENCE [LARGE SCALE GENOMIC DNA]</scope>
    <source>
        <strain evidence="12">DSM 244 / SL1</strain>
    </source>
</reference>
<dbReference type="Pfam" id="PF00672">
    <property type="entry name" value="HAMP"/>
    <property type="match status" value="1"/>
</dbReference>
<name>A1WXR6_HALHL</name>
<accession>A1WXR6</accession>
<keyword evidence="3" id="KW-1133">Transmembrane helix</keyword>